<dbReference type="Proteomes" id="UP000034681">
    <property type="component" value="Unassembled WGS sequence"/>
</dbReference>
<dbReference type="InterPro" id="IPR005532">
    <property type="entry name" value="SUMF_dom"/>
</dbReference>
<dbReference type="GO" id="GO:0120147">
    <property type="term" value="F:formylglycine-generating oxidase activity"/>
    <property type="evidence" value="ECO:0007669"/>
    <property type="project" value="TreeGrafter"/>
</dbReference>
<reference evidence="2" key="1">
    <citation type="submission" date="2012-04" db="EMBL/GenBank/DDBJ databases">
        <authorList>
            <person name="Borisov I.G."/>
            <person name="Ivanikova N.V."/>
            <person name="Pinevich A.V."/>
        </authorList>
    </citation>
    <scope>NUCLEOTIDE SEQUENCE [LARGE SCALE GENOMIC DNA]</scope>
    <source>
        <strain evidence="2">CALU 1027</strain>
    </source>
</reference>
<evidence type="ECO:0000313" key="3">
    <source>
        <dbReference type="Proteomes" id="UP000034681"/>
    </source>
</evidence>
<dbReference type="EMBL" id="AJTX02000005">
    <property type="protein sequence ID" value="KKI99542.1"/>
    <property type="molecule type" value="Genomic_DNA"/>
</dbReference>
<dbReference type="InterPro" id="IPR016187">
    <property type="entry name" value="CTDL_fold"/>
</dbReference>
<name>A0A0M2PWS4_PROHO</name>
<protein>
    <submittedName>
        <fullName evidence="2">Sulfatase-modifying factor protein</fullName>
    </submittedName>
</protein>
<dbReference type="InterPro" id="IPR042095">
    <property type="entry name" value="SUMF_sf"/>
</dbReference>
<dbReference type="AlphaFoldDB" id="A0A0M2PWS4"/>
<accession>A0A0M2PWS4</accession>
<dbReference type="InterPro" id="IPR027577">
    <property type="entry name" value="OvoA_Nterm"/>
</dbReference>
<keyword evidence="3" id="KW-1185">Reference proteome</keyword>
<evidence type="ECO:0000259" key="1">
    <source>
        <dbReference type="Pfam" id="PF03781"/>
    </source>
</evidence>
<feature type="domain" description="Sulfatase-modifying factor enzyme-like" evidence="1">
    <location>
        <begin position="189"/>
        <end position="440"/>
    </location>
</feature>
<proteinExistence type="predicted"/>
<dbReference type="PANTHER" id="PTHR23150">
    <property type="entry name" value="SULFATASE MODIFYING FACTOR 1, 2"/>
    <property type="match status" value="1"/>
</dbReference>
<gene>
    <name evidence="2" type="ORF">PROH_12905</name>
</gene>
<dbReference type="SUPFAM" id="SSF56436">
    <property type="entry name" value="C-type lectin-like"/>
    <property type="match status" value="1"/>
</dbReference>
<dbReference type="Pfam" id="PF03781">
    <property type="entry name" value="FGE-sulfatase"/>
    <property type="match status" value="1"/>
</dbReference>
<organism evidence="2 3">
    <name type="scientific">Prochlorothrix hollandica PCC 9006 = CALU 1027</name>
    <dbReference type="NCBI Taxonomy" id="317619"/>
    <lineage>
        <taxon>Bacteria</taxon>
        <taxon>Bacillati</taxon>
        <taxon>Cyanobacteriota</taxon>
        <taxon>Cyanophyceae</taxon>
        <taxon>Prochlorotrichales</taxon>
        <taxon>Prochlorotrichaceae</taxon>
        <taxon>Prochlorothrix</taxon>
    </lineage>
</organism>
<dbReference type="PANTHER" id="PTHR23150:SF26">
    <property type="entry name" value="GENERIC METHYLTRANSFERASE"/>
    <property type="match status" value="1"/>
</dbReference>
<dbReference type="Gene3D" id="3.90.1580.10">
    <property type="entry name" value="paralog of FGE (formylglycine-generating enzyme)"/>
    <property type="match status" value="1"/>
</dbReference>
<sequence>MDPPRLDACGRDDLRQYFRDTWAWEDGLMQTLVGEEPWYQQPDRLRNPLVFYLGHSPSFYVDRLCRVGLMAQPVNPDLETLFGIGVDPDTPAELAAVIEPLQWPSLEQVWHYRHQVREAVAAVIDRAPLTLPIDPDSPLWALIMGMEHSRVHLETSSMLFRQLPPQHLQRPPHWTYAPTPNAAPPNPLLELQGGLITLGKPWSDPYYGWDMEYGYRQERVQPFAASVYLVSNQEFLGFVEAGGYGNPAYWGEKGWAWAQGLERDHPAFWLRRSPGNYGYRTVFEVIDLPWSWPVEVNHYEAMAFCRWRGEGFRLLTEAEWTWAAAVEAPQSPDAWDYEAFNLNLRFGSPSAVGSVATAKSATGLYDLRGNVWEWLGDNFNTLPGFQAHDLYPDHARLYCDPDHWLMLGGSWISNGTMAAPTYRNWFRPQFYQHAGFRVARDLP</sequence>
<evidence type="ECO:0000313" key="2">
    <source>
        <dbReference type="EMBL" id="KKI99542.1"/>
    </source>
</evidence>
<dbReference type="InterPro" id="IPR051043">
    <property type="entry name" value="Sulfatase_Mod_Factor_Kinase"/>
</dbReference>
<dbReference type="NCBIfam" id="TIGR04344">
    <property type="entry name" value="ovoA_Nterm"/>
    <property type="match status" value="1"/>
</dbReference>
<comment type="caution">
    <text evidence="2">The sequence shown here is derived from an EMBL/GenBank/DDBJ whole genome shotgun (WGS) entry which is preliminary data.</text>
</comment>
<dbReference type="STRING" id="317619.GCA_000332315_04303"/>
<dbReference type="eggNOG" id="COG1262">
    <property type="taxonomic scope" value="Bacteria"/>
</dbReference>